<evidence type="ECO:0000313" key="2">
    <source>
        <dbReference type="EMBL" id="RKD32991.1"/>
    </source>
</evidence>
<gene>
    <name evidence="2" type="ORF">BET01_15355</name>
</gene>
<organism evidence="2 3">
    <name type="scientific">Lacrimispora algidixylanolytica</name>
    <dbReference type="NCBI Taxonomy" id="94868"/>
    <lineage>
        <taxon>Bacteria</taxon>
        <taxon>Bacillati</taxon>
        <taxon>Bacillota</taxon>
        <taxon>Clostridia</taxon>
        <taxon>Lachnospirales</taxon>
        <taxon>Lachnospiraceae</taxon>
        <taxon>Lacrimispora</taxon>
    </lineage>
</organism>
<accession>A0A419T697</accession>
<comment type="caution">
    <text evidence="2">The sequence shown here is derived from an EMBL/GenBank/DDBJ whole genome shotgun (WGS) entry which is preliminary data.</text>
</comment>
<evidence type="ECO:0000256" key="1">
    <source>
        <dbReference type="SAM" id="MobiDB-lite"/>
    </source>
</evidence>
<protein>
    <submittedName>
        <fullName evidence="2">Uncharacterized protein</fullName>
    </submittedName>
</protein>
<dbReference type="Proteomes" id="UP000284277">
    <property type="component" value="Unassembled WGS sequence"/>
</dbReference>
<name>A0A419T697_9FIRM</name>
<proteinExistence type="predicted"/>
<reference evidence="2 3" key="1">
    <citation type="submission" date="2016-08" db="EMBL/GenBank/DDBJ databases">
        <title>A new outlook on sporulation: Clostridium algidixylanolyticum.</title>
        <authorList>
            <person name="Poppleton D.I."/>
            <person name="Gribaldo S."/>
        </authorList>
    </citation>
    <scope>NUCLEOTIDE SEQUENCE [LARGE SCALE GENOMIC DNA]</scope>
    <source>
        <strain evidence="2 3">SPL73</strain>
    </source>
</reference>
<dbReference type="EMBL" id="MCIA01000008">
    <property type="protein sequence ID" value="RKD32991.1"/>
    <property type="molecule type" value="Genomic_DNA"/>
</dbReference>
<dbReference type="AlphaFoldDB" id="A0A419T697"/>
<feature type="compositionally biased region" description="Polar residues" evidence="1">
    <location>
        <begin position="13"/>
        <end position="35"/>
    </location>
</feature>
<keyword evidence="3" id="KW-1185">Reference proteome</keyword>
<dbReference type="OrthoDB" id="1841645at2"/>
<feature type="region of interest" description="Disordered" evidence="1">
    <location>
        <begin position="13"/>
        <end position="54"/>
    </location>
</feature>
<dbReference type="RefSeq" id="WP_120196002.1">
    <property type="nucleotide sequence ID" value="NZ_MCIA01000008.1"/>
</dbReference>
<evidence type="ECO:0000313" key="3">
    <source>
        <dbReference type="Proteomes" id="UP000284277"/>
    </source>
</evidence>
<sequence length="473" mass="53217">MADVLKVTTPLSGYDNSTIKNNPQAGQGAQIQNPVDPTRVTRGDNRTNSGGNGEQQLAFQYKSNFGAFLNMVKNVPDLSKIFADIFFQGDEMLTGGVMGQEAAEKIAAFFKATQMNEEDILPFLKEQAESNVKFSGGLFDQMRMVMADTNSVDLKADVLNFIKKFNDMSSGKHILGDIFRTLREMESFVYKQTREQIQEMLKELDMSAQEGNTSENSALLKNKIIPFLARYISANHDMGTVRDKISLLTVLISRYENGNKGEVLQAFQRLTGYQGFRKYFGEMTLNQFSQLLDQVDMDQAAGKNEWSDKFLDFLRTGVNGGTGLENRQTFLNMMNSMILNESVYMPLLHLAFPININGKKLFTEMWIDPDEHGSTTQAGIKRVSRIFVKFDIQGLGQFKLLLVYGEDASSLQLYYPEGMQKSEGSIQKGIKAIFEQHRLRIDNLHLQAGGGPSSPLEVFPKIQERKNSVDVRI</sequence>